<dbReference type="PROSITE" id="PS01039">
    <property type="entry name" value="SBP_BACTERIAL_3"/>
    <property type="match status" value="1"/>
</dbReference>
<gene>
    <name evidence="7" type="ORF">SAMN00790413_06333</name>
</gene>
<dbReference type="InterPro" id="IPR001638">
    <property type="entry name" value="Solute-binding_3/MltF_N"/>
</dbReference>
<keyword evidence="8" id="KW-1185">Reference proteome</keyword>
<dbReference type="STRING" id="695939.SAMN00790413_06333"/>
<dbReference type="AlphaFoldDB" id="A0A1W1VUY7"/>
<evidence type="ECO:0000313" key="7">
    <source>
        <dbReference type="EMBL" id="SMB97083.1"/>
    </source>
</evidence>
<protein>
    <submittedName>
        <fullName evidence="7">Polar amino acid transport system substrate-binding protein</fullName>
    </submittedName>
</protein>
<evidence type="ECO:0000256" key="4">
    <source>
        <dbReference type="RuleBase" id="RU003744"/>
    </source>
</evidence>
<dbReference type="PANTHER" id="PTHR35936:SF19">
    <property type="entry name" value="AMINO-ACID-BINDING PROTEIN YXEM-RELATED"/>
    <property type="match status" value="1"/>
</dbReference>
<keyword evidence="3 5" id="KW-0732">Signal</keyword>
<evidence type="ECO:0000256" key="2">
    <source>
        <dbReference type="ARBA" id="ARBA00010333"/>
    </source>
</evidence>
<evidence type="ECO:0000259" key="6">
    <source>
        <dbReference type="SMART" id="SM00062"/>
    </source>
</evidence>
<dbReference type="Proteomes" id="UP000192582">
    <property type="component" value="Unassembled WGS sequence"/>
</dbReference>
<evidence type="ECO:0000256" key="5">
    <source>
        <dbReference type="SAM" id="SignalP"/>
    </source>
</evidence>
<dbReference type="GO" id="GO:0030313">
    <property type="term" value="C:cell envelope"/>
    <property type="evidence" value="ECO:0007669"/>
    <property type="project" value="UniProtKB-SubCell"/>
</dbReference>
<dbReference type="Gene3D" id="3.40.190.10">
    <property type="entry name" value="Periplasmic binding protein-like II"/>
    <property type="match status" value="2"/>
</dbReference>
<dbReference type="SMART" id="SM00062">
    <property type="entry name" value="PBPb"/>
    <property type="match status" value="1"/>
</dbReference>
<dbReference type="InterPro" id="IPR018313">
    <property type="entry name" value="SBP_3_CS"/>
</dbReference>
<comment type="similarity">
    <text evidence="2 4">Belongs to the bacterial solute-binding protein 3 family.</text>
</comment>
<feature type="chain" id="PRO_5012619242" evidence="5">
    <location>
        <begin position="25"/>
        <end position="255"/>
    </location>
</feature>
<proteinExistence type="inferred from homology"/>
<evidence type="ECO:0000256" key="3">
    <source>
        <dbReference type="ARBA" id="ARBA00022729"/>
    </source>
</evidence>
<comment type="subcellular location">
    <subcellularLocation>
        <location evidence="1">Cell envelope</location>
    </subcellularLocation>
</comment>
<dbReference type="EMBL" id="FWWU01000010">
    <property type="protein sequence ID" value="SMB97083.1"/>
    <property type="molecule type" value="Genomic_DNA"/>
</dbReference>
<dbReference type="PANTHER" id="PTHR35936">
    <property type="entry name" value="MEMBRANE-BOUND LYTIC MUREIN TRANSGLYCOSYLASE F"/>
    <property type="match status" value="1"/>
</dbReference>
<dbReference type="RefSeq" id="WP_084051169.1">
    <property type="nucleotide sequence ID" value="NZ_FWWU01000010.1"/>
</dbReference>
<dbReference type="Pfam" id="PF00497">
    <property type="entry name" value="SBP_bac_3"/>
    <property type="match status" value="1"/>
</dbReference>
<evidence type="ECO:0000256" key="1">
    <source>
        <dbReference type="ARBA" id="ARBA00004196"/>
    </source>
</evidence>
<dbReference type="OrthoDB" id="368476at2"/>
<organism evidence="7 8">
    <name type="scientific">Deinococcus hopiensis KR-140</name>
    <dbReference type="NCBI Taxonomy" id="695939"/>
    <lineage>
        <taxon>Bacteria</taxon>
        <taxon>Thermotogati</taxon>
        <taxon>Deinococcota</taxon>
        <taxon>Deinococci</taxon>
        <taxon>Deinococcales</taxon>
        <taxon>Deinococcaceae</taxon>
        <taxon>Deinococcus</taxon>
    </lineage>
</organism>
<reference evidence="7 8" key="1">
    <citation type="submission" date="2017-04" db="EMBL/GenBank/DDBJ databases">
        <authorList>
            <person name="Afonso C.L."/>
            <person name="Miller P.J."/>
            <person name="Scott M.A."/>
            <person name="Spackman E."/>
            <person name="Goraichik I."/>
            <person name="Dimitrov K.M."/>
            <person name="Suarez D.L."/>
            <person name="Swayne D.E."/>
        </authorList>
    </citation>
    <scope>NUCLEOTIDE SEQUENCE [LARGE SCALE GENOMIC DNA]</scope>
    <source>
        <strain evidence="7 8">KR-140</strain>
    </source>
</reference>
<accession>A0A1W1VUY7</accession>
<feature type="signal peptide" evidence="5">
    <location>
        <begin position="1"/>
        <end position="24"/>
    </location>
</feature>
<dbReference type="CDD" id="cd13530">
    <property type="entry name" value="PBP2_peptides_like"/>
    <property type="match status" value="1"/>
</dbReference>
<dbReference type="SUPFAM" id="SSF53850">
    <property type="entry name" value="Periplasmic binding protein-like II"/>
    <property type="match status" value="1"/>
</dbReference>
<name>A0A1W1VUY7_9DEIO</name>
<feature type="domain" description="Solute-binding protein family 3/N-terminal" evidence="6">
    <location>
        <begin position="35"/>
        <end position="251"/>
    </location>
</feature>
<sequence length="255" mass="27443">MNRTLLQRWALLALTGVVSSTAGASTLAAIKQSGVLHLATEGNYRPFNYFKGKTLTGFEVDLGNAIAKELGVKPVWTTIVFESLLIGLQQNKYDLVIASHGITPERLKAVAFSTPHYCSGGVLVSTPGGPKTTADLQGKVVSLGVNTSYLQYAQRLPGLKDIKTLPTTNDQLTAVLTKRADAMVLDRFNAIDVSKTLPGKLQLGDVIFPERIGMAVQKNNAELLTAVNNALATLMKNGTYAKLSQSYFGQDVRCK</sequence>
<evidence type="ECO:0000313" key="8">
    <source>
        <dbReference type="Proteomes" id="UP000192582"/>
    </source>
</evidence>